<reference evidence="1" key="1">
    <citation type="submission" date="2022-06" db="EMBL/GenBank/DDBJ databases">
        <authorList>
            <person name="Legras J.-L."/>
            <person name="Devillers H."/>
            <person name="Grondin C."/>
        </authorList>
    </citation>
    <scope>NUCLEOTIDE SEQUENCE</scope>
    <source>
        <strain evidence="1">CLIB 1444</strain>
    </source>
</reference>
<name>A0ACA9YD30_9ASCO</name>
<proteinExistence type="predicted"/>
<organism evidence="1 2">
    <name type="scientific">[Candida] jaroonii</name>
    <dbReference type="NCBI Taxonomy" id="467808"/>
    <lineage>
        <taxon>Eukaryota</taxon>
        <taxon>Fungi</taxon>
        <taxon>Dikarya</taxon>
        <taxon>Ascomycota</taxon>
        <taxon>Saccharomycotina</taxon>
        <taxon>Pichiomycetes</taxon>
        <taxon>Debaryomycetaceae</taxon>
        <taxon>Yamadazyma</taxon>
    </lineage>
</organism>
<dbReference type="Proteomes" id="UP001152531">
    <property type="component" value="Unassembled WGS sequence"/>
</dbReference>
<evidence type="ECO:0000313" key="2">
    <source>
        <dbReference type="Proteomes" id="UP001152531"/>
    </source>
</evidence>
<sequence length="1057" mass="122313">MNSIDSVESVDSQGNQNSPLKSDMMNDLNNDDNNDNNDKSKSKKPIPIELTAYGTTPSGKPRLFVCQVCTRAFARLEHLRRHERSHTKEKPFTCGVCQRKFSRRDLLLRHAQKLHAGCADAITRLRRKSVKKIDEGSSTPLTTPMNSMNEINENSEDKKDVEFNLNLFHNNQSINQQLQNFNNQMNDNNGQNKQFSHQKRSSTSHLSKQIFDKKRLRGASFSAQSGANYAANIPEFNDLYTGTDNVEFSTPQLLPSSAYDEHSWLSNLSTIPGMTEEMNHHPKHEVDHNANDKKPHEKNKKLSSFEDLRFMLPTATMNSNDLNNKDLGFGYSFYDIPESMMDTNGGGNHKSNNGLTPIKQEFEEDHFNDATPSKNDANVHENEDIFDINLNFINDIGDLTNEIDVNSKFIPNGYSFYGDSVSSSGLENSPNYQSPNVNPNNLNNFLNQSQILNIENNNNVNNLNNLKISNYSKILLFTNNIKSLINKSLNKYPINGSINPIIPSNEKLEFYLNYFKNKFLNHYPFIHPSKLNEYEMMMMTSNEDYSNEASRVCLPLLIATIGALLSNNKNDSEHLYEASRRTIHIYLESRKMNNQSKNNNPLWLIQSLTLSVIYGLFSDNENNVFIVIRQLNALNSLVKTSIKDNRNFQIFNINDLEEMNSEQNEGNLESSKNFKELINQQSQYRIIFIIYRLTSFLLMFYNIPLTLSVSDLNNLKLPDLNDDNIWKCYSYKEYQNLKQEPLKSYNFKEILLKISKNSFSDFNNFPELKNFCLFSYDILIYGIFEINQFNNNLNTVNILNNLTKLFNNNYNNQHSLSVGVNTNVNSNNLFLSSNNYQLIDYSIIVNLVKISSILDFKSLKQQSWLKNYKELIKIFENLINSIKLNEFSRIDKILDYCLVILKFLIVKFEKVGDNSNEFNEEEVNFEKLIGIEFINVLNNDPNLILSQGLFQIFSILAVVLVKLLKSPKNQFTDLLTSKFKKIFVFCKFIQINYNLPVIFEAPTEELKFNDIYYLLNIGELLLNHYYSNFLKFSIFEKLSINLYQIRKYLSDNENKLK</sequence>
<dbReference type="EMBL" id="CALSDN010000009">
    <property type="protein sequence ID" value="CAH6722497.1"/>
    <property type="molecule type" value="Genomic_DNA"/>
</dbReference>
<protein>
    <submittedName>
        <fullName evidence="1">Transcriptional regulator Adr1p</fullName>
    </submittedName>
</protein>
<comment type="caution">
    <text evidence="1">The sequence shown here is derived from an EMBL/GenBank/DDBJ whole genome shotgun (WGS) entry which is preliminary data.</text>
</comment>
<keyword evidence="2" id="KW-1185">Reference proteome</keyword>
<evidence type="ECO:0000313" key="1">
    <source>
        <dbReference type="EMBL" id="CAH6722497.1"/>
    </source>
</evidence>
<accession>A0ACA9YD30</accession>
<gene>
    <name evidence="1" type="ORF">CLIB1444_09S04874</name>
</gene>